<dbReference type="Proteomes" id="UP000230709">
    <property type="component" value="Chromosome"/>
</dbReference>
<feature type="domain" description="Helix-turn-helix" evidence="2">
    <location>
        <begin position="5"/>
        <end position="58"/>
    </location>
</feature>
<dbReference type="GO" id="GO:0003677">
    <property type="term" value="F:DNA binding"/>
    <property type="evidence" value="ECO:0007669"/>
    <property type="project" value="UniProtKB-KW"/>
</dbReference>
<evidence type="ECO:0000256" key="1">
    <source>
        <dbReference type="SAM" id="MobiDB-lite"/>
    </source>
</evidence>
<feature type="compositionally biased region" description="Basic residues" evidence="1">
    <location>
        <begin position="112"/>
        <end position="121"/>
    </location>
</feature>
<dbReference type="AlphaFoldDB" id="A0A2D2CYP5"/>
<evidence type="ECO:0000313" key="3">
    <source>
        <dbReference type="EMBL" id="ATQ67769.1"/>
    </source>
</evidence>
<keyword evidence="3" id="KW-0238">DNA-binding</keyword>
<reference evidence="4" key="1">
    <citation type="submission" date="2017-10" db="EMBL/GenBank/DDBJ databases">
        <title>Completed PacBio SMRT sequence of Methylosinus trichosporium OB3b reveals presence of a third large plasmid.</title>
        <authorList>
            <person name="Charles T.C."/>
            <person name="Lynch M.D.J."/>
            <person name="Heil J.R."/>
            <person name="Cheng J."/>
        </authorList>
    </citation>
    <scope>NUCLEOTIDE SEQUENCE [LARGE SCALE GENOMIC DNA]</scope>
    <source>
        <strain evidence="4">OB3b</strain>
    </source>
</reference>
<dbReference type="InterPro" id="IPR041657">
    <property type="entry name" value="HTH_17"/>
</dbReference>
<dbReference type="EMBL" id="CP023737">
    <property type="protein sequence ID" value="ATQ67769.1"/>
    <property type="molecule type" value="Genomic_DNA"/>
</dbReference>
<dbReference type="InterPro" id="IPR009061">
    <property type="entry name" value="DNA-bd_dom_put_sf"/>
</dbReference>
<dbReference type="NCBIfam" id="TIGR01764">
    <property type="entry name" value="excise"/>
    <property type="match status" value="1"/>
</dbReference>
<gene>
    <name evidence="3" type="ORF">CQW49_07580</name>
</gene>
<feature type="region of interest" description="Disordered" evidence="1">
    <location>
        <begin position="59"/>
        <end position="81"/>
    </location>
</feature>
<organism evidence="3 4">
    <name type="scientific">Methylosinus trichosporium (strain ATCC 35070 / NCIMB 11131 / UNIQEM 75 / OB3b)</name>
    <dbReference type="NCBI Taxonomy" id="595536"/>
    <lineage>
        <taxon>Bacteria</taxon>
        <taxon>Pseudomonadati</taxon>
        <taxon>Pseudomonadota</taxon>
        <taxon>Alphaproteobacteria</taxon>
        <taxon>Hyphomicrobiales</taxon>
        <taxon>Methylocystaceae</taxon>
        <taxon>Methylosinus</taxon>
    </lineage>
</organism>
<accession>A0A2D2CYP5</accession>
<dbReference type="RefSeq" id="WP_003615820.1">
    <property type="nucleotide sequence ID" value="NZ_ADVE02000001.1"/>
</dbReference>
<dbReference type="KEGG" id="mtw:CQW49_07580"/>
<dbReference type="Pfam" id="PF12728">
    <property type="entry name" value="HTH_17"/>
    <property type="match status" value="1"/>
</dbReference>
<feature type="region of interest" description="Disordered" evidence="1">
    <location>
        <begin position="99"/>
        <end position="127"/>
    </location>
</feature>
<protein>
    <submittedName>
        <fullName evidence="3">DNA-binding protein</fullName>
    </submittedName>
</protein>
<dbReference type="InterPro" id="IPR010093">
    <property type="entry name" value="SinI_DNA-bd"/>
</dbReference>
<dbReference type="SUPFAM" id="SSF46955">
    <property type="entry name" value="Putative DNA-binding domain"/>
    <property type="match status" value="1"/>
</dbReference>
<evidence type="ECO:0000313" key="4">
    <source>
        <dbReference type="Proteomes" id="UP000230709"/>
    </source>
</evidence>
<keyword evidence="4" id="KW-1185">Reference proteome</keyword>
<evidence type="ECO:0000259" key="2">
    <source>
        <dbReference type="Pfam" id="PF12728"/>
    </source>
</evidence>
<name>A0A2D2CYP5_METT3</name>
<sequence>MNALLLSADAAAELLGVSERQLRDLIRDGIIPHVNVGRGERTCYRLRPADLEAFISQRTSTTCKKSKKSKGSTGAPKRANGSTTFNFEVIDFVALREQQLAERQKNGSRPTGGKKRPKSRKVPATPP</sequence>
<proteinExistence type="predicted"/>
<dbReference type="STRING" id="595536.GCA_000178815_03636"/>